<comment type="caution">
    <text evidence="1">The sequence shown here is derived from an EMBL/GenBank/DDBJ whole genome shotgun (WGS) entry which is preliminary data.</text>
</comment>
<protein>
    <recommendedName>
        <fullName evidence="3">Cation-transporting P-type ATPase N-terminal domain-containing protein</fullName>
    </recommendedName>
</protein>
<dbReference type="AlphaFoldDB" id="A0ABC9SH76"/>
<gene>
    <name evidence="1" type="ORF">LEP1GSC056_0525</name>
</gene>
<organism evidence="1 2">
    <name type="scientific">Leptospira borgpetersenii str. Brem 328</name>
    <dbReference type="NCBI Taxonomy" id="1049780"/>
    <lineage>
        <taxon>Bacteria</taxon>
        <taxon>Pseudomonadati</taxon>
        <taxon>Spirochaetota</taxon>
        <taxon>Spirochaetia</taxon>
        <taxon>Leptospirales</taxon>
        <taxon>Leptospiraceae</taxon>
        <taxon>Leptospira</taxon>
    </lineage>
</organism>
<evidence type="ECO:0008006" key="3">
    <source>
        <dbReference type="Google" id="ProtNLM"/>
    </source>
</evidence>
<accession>A0ABC9SH76</accession>
<name>A0ABC9SH76_LEPBO</name>
<proteinExistence type="predicted"/>
<dbReference type="Proteomes" id="UP000012166">
    <property type="component" value="Unassembled WGS sequence"/>
</dbReference>
<evidence type="ECO:0000313" key="1">
    <source>
        <dbReference type="EMBL" id="EMN17174.1"/>
    </source>
</evidence>
<sequence>MRGVEPEKIKEQRKTYGASKTKFCFIRKIISSKISGVVLNFDIDFPFI</sequence>
<dbReference type="EMBL" id="AHMS02000029">
    <property type="protein sequence ID" value="EMN17174.1"/>
    <property type="molecule type" value="Genomic_DNA"/>
</dbReference>
<evidence type="ECO:0000313" key="2">
    <source>
        <dbReference type="Proteomes" id="UP000012166"/>
    </source>
</evidence>
<reference evidence="1 2" key="1">
    <citation type="submission" date="2013-01" db="EMBL/GenBank/DDBJ databases">
        <authorList>
            <person name="Harkins D.M."/>
            <person name="Durkin A.S."/>
            <person name="Brinkac L.M."/>
            <person name="Haft D.H."/>
            <person name="Selengut J.D."/>
            <person name="Sanka R."/>
            <person name="DePew J."/>
            <person name="Purushe J."/>
            <person name="Hartskeerl R.A."/>
            <person name="Ahmed A."/>
            <person name="van der Linden H."/>
            <person name="Goris M.G.A."/>
            <person name="Vinetz J.M."/>
            <person name="Sutton G.G."/>
            <person name="Nierman W.C."/>
            <person name="Fouts D.E."/>
        </authorList>
    </citation>
    <scope>NUCLEOTIDE SEQUENCE [LARGE SCALE GENOMIC DNA]</scope>
    <source>
        <strain evidence="1 2">Brem 328</strain>
    </source>
</reference>